<comment type="similarity">
    <text evidence="2">Belongs to the methyl-accepting chemotaxis (MCP) protein family.</text>
</comment>
<comment type="caution">
    <text evidence="7">The sequence shown here is derived from an EMBL/GenBank/DDBJ whole genome shotgun (WGS) entry which is preliminary data.</text>
</comment>
<dbReference type="PROSITE" id="PS50885">
    <property type="entry name" value="HAMP"/>
    <property type="match status" value="1"/>
</dbReference>
<keyword evidence="3" id="KW-0807">Transducer</keyword>
<reference evidence="7" key="1">
    <citation type="journal article" date="2019" name="PLoS Negl. Trop. Dis.">
        <title>Revisiting the worldwide diversity of Leptospira species in the environment.</title>
        <authorList>
            <person name="Vincent A.T."/>
            <person name="Schiettekatte O."/>
            <person name="Bourhy P."/>
            <person name="Veyrier F.J."/>
            <person name="Picardeau M."/>
        </authorList>
    </citation>
    <scope>NUCLEOTIDE SEQUENCE [LARGE SCALE GENOMIC DNA]</scope>
    <source>
        <strain evidence="7">201800287</strain>
    </source>
</reference>
<dbReference type="Pfam" id="PF17201">
    <property type="entry name" value="Cache_3-Cache_2"/>
    <property type="match status" value="1"/>
</dbReference>
<dbReference type="InterPro" id="IPR029151">
    <property type="entry name" value="Sensor-like_sf"/>
</dbReference>
<dbReference type="PANTHER" id="PTHR43531">
    <property type="entry name" value="PROTEIN ICFG"/>
    <property type="match status" value="1"/>
</dbReference>
<evidence type="ECO:0000256" key="3">
    <source>
        <dbReference type="PROSITE-ProRule" id="PRU00284"/>
    </source>
</evidence>
<dbReference type="AlphaFoldDB" id="A0A4V3JK30"/>
<dbReference type="SMART" id="SM00283">
    <property type="entry name" value="MA"/>
    <property type="match status" value="1"/>
</dbReference>
<evidence type="ECO:0000313" key="7">
    <source>
        <dbReference type="EMBL" id="TGK83208.1"/>
    </source>
</evidence>
<keyword evidence="8" id="KW-1185">Reference proteome</keyword>
<feature type="transmembrane region" description="Helical" evidence="4">
    <location>
        <begin position="45"/>
        <end position="64"/>
    </location>
</feature>
<dbReference type="SUPFAM" id="SSF103190">
    <property type="entry name" value="Sensory domain-like"/>
    <property type="match status" value="1"/>
</dbReference>
<feature type="transmembrane region" description="Helical" evidence="4">
    <location>
        <begin position="12"/>
        <end position="33"/>
    </location>
</feature>
<keyword evidence="1" id="KW-0145">Chemotaxis</keyword>
<dbReference type="PANTHER" id="PTHR43531:SF11">
    <property type="entry name" value="METHYL-ACCEPTING CHEMOTAXIS PROTEIN 3"/>
    <property type="match status" value="1"/>
</dbReference>
<accession>A0A4V3JK30</accession>
<feature type="transmembrane region" description="Helical" evidence="4">
    <location>
        <begin position="134"/>
        <end position="155"/>
    </location>
</feature>
<dbReference type="SMART" id="SM00304">
    <property type="entry name" value="HAMP"/>
    <property type="match status" value="1"/>
</dbReference>
<proteinExistence type="inferred from homology"/>
<dbReference type="InterPro" id="IPR003660">
    <property type="entry name" value="HAMP_dom"/>
</dbReference>
<dbReference type="RefSeq" id="WP_135601111.1">
    <property type="nucleotide sequence ID" value="NZ_RQFK01000023.1"/>
</dbReference>
<dbReference type="OrthoDB" id="304661at2"/>
<dbReference type="InterPro" id="IPR051310">
    <property type="entry name" value="MCP_chemotaxis"/>
</dbReference>
<dbReference type="InterPro" id="IPR004089">
    <property type="entry name" value="MCPsignal_dom"/>
</dbReference>
<feature type="domain" description="HAMP" evidence="6">
    <location>
        <begin position="488"/>
        <end position="540"/>
    </location>
</feature>
<keyword evidence="4" id="KW-0812">Transmembrane</keyword>
<protein>
    <submittedName>
        <fullName evidence="7">Methyl-accepting chemotaxis protein</fullName>
    </submittedName>
</protein>
<gene>
    <name evidence="7" type="ORF">EHQ24_07850</name>
</gene>
<sequence length="846" mass="92552">MNLYKRYSRAFTLASQVFSLGVVVPIGISLILFYVDLSPTQIKTFIGSAIAAGLISLILPAFIFPKKLNAIKHGLIELESQTEKKPETYVAVWDLIAKMPVVGAVTGSIQWLLAFPIVVGPMMYLPETSKSDSFYIICILILTALLNVIFSFVFLEKASHLVLEDEILQVDLKERITPYYRNLRNTVPIMFSIMVMILSIFLLIFAFNTNAKSLEKAFSNQLYNFNQSNEAGIHVYFESLENNLKALVELPVIKTALETKQYKLAEPTLSKVLEDSQLLLENAFIASFDEGIPIVASGLPGGASVGYSLGANQEVLENIQAAKEGKIHVGVAVKSPINGSIVIMVTSPVKNANGTVIGMAGMPFLVGKAMESFLKNVKIGTTGYSFLLDKQSNMVYHPNPKYLMHSFKNSEFEELAKNAGESDSFRNPWEGSTFLLRRKVSEKYGLQFFSTIDLKEIEVESISALRGLTIISLVGAIFIAISIYSLFTARFRPMKTIGKILQDIEIGDLRHNAKLESSDEFARLARGLNATLKQISEVVGSNQIFSEDLASSAEQMSASLNMLSSNAQTQAASAEEISASIEEISAAVQNVDAQAEDQFRKVDFLKLKMAELSSLIEATGKQVGKASQDVTLISEEARSGQTSLDSMRNSITKISNSSEEIGSVIEIINNISEQINLLALNAAIEAARAGVYGRGFAVVADEIGKLAEKTAMSIGDIGELIQANEKEIESGRENIETTISLIQRIIQGVSSFNEMTDSIETSTREQLIINQKVGEEVDKVNQISQAIRLSMEEQKNAIGEVAQAIFSINDLTQGTAAGLEEMTATSNGIANLAETLKRKINFFKIS</sequence>
<name>A0A4V3JK30_9LEPT</name>
<dbReference type="CDD" id="cd18773">
    <property type="entry name" value="PDC1_HK_sensor"/>
    <property type="match status" value="1"/>
</dbReference>
<dbReference type="SUPFAM" id="SSF58104">
    <property type="entry name" value="Methyl-accepting chemotaxis protein (MCP) signaling domain"/>
    <property type="match status" value="1"/>
</dbReference>
<evidence type="ECO:0000256" key="1">
    <source>
        <dbReference type="ARBA" id="ARBA00022500"/>
    </source>
</evidence>
<dbReference type="GO" id="GO:0005886">
    <property type="term" value="C:plasma membrane"/>
    <property type="evidence" value="ECO:0007669"/>
    <property type="project" value="TreeGrafter"/>
</dbReference>
<dbReference type="EMBL" id="RQFK01000023">
    <property type="protein sequence ID" value="TGK83208.1"/>
    <property type="molecule type" value="Genomic_DNA"/>
</dbReference>
<evidence type="ECO:0000256" key="4">
    <source>
        <dbReference type="SAM" id="Phobius"/>
    </source>
</evidence>
<dbReference type="CDD" id="cd06225">
    <property type="entry name" value="HAMP"/>
    <property type="match status" value="1"/>
</dbReference>
<keyword evidence="4" id="KW-0472">Membrane</keyword>
<feature type="domain" description="Methyl-accepting transducer" evidence="5">
    <location>
        <begin position="545"/>
        <end position="802"/>
    </location>
</feature>
<dbReference type="Proteomes" id="UP000298009">
    <property type="component" value="Unassembled WGS sequence"/>
</dbReference>
<dbReference type="Pfam" id="PF00015">
    <property type="entry name" value="MCPsignal"/>
    <property type="match status" value="1"/>
</dbReference>
<dbReference type="GO" id="GO:0004888">
    <property type="term" value="F:transmembrane signaling receptor activity"/>
    <property type="evidence" value="ECO:0007669"/>
    <property type="project" value="TreeGrafter"/>
</dbReference>
<evidence type="ECO:0000259" key="5">
    <source>
        <dbReference type="PROSITE" id="PS50111"/>
    </source>
</evidence>
<feature type="transmembrane region" description="Helical" evidence="4">
    <location>
        <begin position="101"/>
        <end position="122"/>
    </location>
</feature>
<dbReference type="PROSITE" id="PS50111">
    <property type="entry name" value="CHEMOTAXIS_TRANSDUC_2"/>
    <property type="match status" value="1"/>
</dbReference>
<dbReference type="GO" id="GO:0007165">
    <property type="term" value="P:signal transduction"/>
    <property type="evidence" value="ECO:0007669"/>
    <property type="project" value="UniProtKB-KW"/>
</dbReference>
<evidence type="ECO:0000259" key="6">
    <source>
        <dbReference type="PROSITE" id="PS50885"/>
    </source>
</evidence>
<dbReference type="GO" id="GO:0006935">
    <property type="term" value="P:chemotaxis"/>
    <property type="evidence" value="ECO:0007669"/>
    <property type="project" value="UniProtKB-KW"/>
</dbReference>
<keyword evidence="4" id="KW-1133">Transmembrane helix</keyword>
<evidence type="ECO:0000313" key="8">
    <source>
        <dbReference type="Proteomes" id="UP000298009"/>
    </source>
</evidence>
<dbReference type="InterPro" id="IPR033462">
    <property type="entry name" value="Cache_3-Cache_2"/>
</dbReference>
<feature type="transmembrane region" description="Helical" evidence="4">
    <location>
        <begin position="187"/>
        <end position="207"/>
    </location>
</feature>
<organism evidence="7 8">
    <name type="scientific">Leptospira noumeaensis</name>
    <dbReference type="NCBI Taxonomy" id="2484964"/>
    <lineage>
        <taxon>Bacteria</taxon>
        <taxon>Pseudomonadati</taxon>
        <taxon>Spirochaetota</taxon>
        <taxon>Spirochaetia</taxon>
        <taxon>Leptospirales</taxon>
        <taxon>Leptospiraceae</taxon>
        <taxon>Leptospira</taxon>
    </lineage>
</organism>
<dbReference type="Gene3D" id="1.10.287.950">
    <property type="entry name" value="Methyl-accepting chemotaxis protein"/>
    <property type="match status" value="1"/>
</dbReference>
<dbReference type="Gene3D" id="3.30.450.20">
    <property type="entry name" value="PAS domain"/>
    <property type="match status" value="1"/>
</dbReference>
<feature type="transmembrane region" description="Helical" evidence="4">
    <location>
        <begin position="464"/>
        <end position="487"/>
    </location>
</feature>
<evidence type="ECO:0000256" key="2">
    <source>
        <dbReference type="ARBA" id="ARBA00029447"/>
    </source>
</evidence>